<evidence type="ECO:0000259" key="2">
    <source>
        <dbReference type="PROSITE" id="PS50206"/>
    </source>
</evidence>
<dbReference type="InterPro" id="IPR017582">
    <property type="entry name" value="SelU"/>
</dbReference>
<keyword evidence="4" id="KW-1185">Reference proteome</keyword>
<dbReference type="NCBIfam" id="NF008752">
    <property type="entry name" value="PRK11784.1-4"/>
    <property type="match status" value="1"/>
</dbReference>
<reference evidence="3 4" key="1">
    <citation type="submission" date="2017-03" db="EMBL/GenBank/DDBJ databases">
        <authorList>
            <person name="Afonso C.L."/>
            <person name="Miller P.J."/>
            <person name="Scott M.A."/>
            <person name="Spackman E."/>
            <person name="Goraichik I."/>
            <person name="Dimitrov K.M."/>
            <person name="Suarez D.L."/>
            <person name="Swayne D.E."/>
        </authorList>
    </citation>
    <scope>NUCLEOTIDE SEQUENCE [LARGE SCALE GENOMIC DNA]</scope>
    <source>
        <strain evidence="3 4">CECT 8625</strain>
    </source>
</reference>
<dbReference type="EMBL" id="FWFK01000010">
    <property type="protein sequence ID" value="SLN73998.1"/>
    <property type="molecule type" value="Genomic_DNA"/>
</dbReference>
<evidence type="ECO:0000313" key="3">
    <source>
        <dbReference type="EMBL" id="SLN73998.1"/>
    </source>
</evidence>
<dbReference type="SMART" id="SM00450">
    <property type="entry name" value="RHOD"/>
    <property type="match status" value="1"/>
</dbReference>
<dbReference type="OrthoDB" id="9808735at2"/>
<dbReference type="PANTHER" id="PTHR30401:SF0">
    <property type="entry name" value="TRNA 2-SELENOURIDINE SYNTHASE"/>
    <property type="match status" value="1"/>
</dbReference>
<gene>
    <name evidence="3" type="primary">selU</name>
    <name evidence="3" type="ORF">ROJ8625_03999</name>
</gene>
<feature type="domain" description="Rhodanese" evidence="2">
    <location>
        <begin position="13"/>
        <end position="135"/>
    </location>
</feature>
<dbReference type="InterPro" id="IPR036873">
    <property type="entry name" value="Rhodanese-like_dom_sf"/>
</dbReference>
<dbReference type="InterPro" id="IPR058840">
    <property type="entry name" value="AAA_SelU"/>
</dbReference>
<sequence length="353" mass="38347">MPLSPTALDQILDHGFDTVIDVRSPSEFAEDHVPGAISLPVLDDAERARVGTIYKQQSPFLARKIGAALVFRNAAAHIEGPLALHEGGWRPLVYCWRGGQRSGAFRWMLGEIGWRADTIQGGYRSYRRLVTGRLYDQALPHRFVQLGGYTGTAKTELLSHLAARGVQVLDLEGLARHRGSLLGDMPGGQPAQKGFETALVQALHALDPARPVVVEAESSKIGALNLPPRLWEAMKAAPWIEMRAPLEARAVYLAEAYADILADGPALKDKLAPLRRFRGHATVDGWTARIDAGDRVGLCAALASEHYDPAYETAMKSVAPEIHARVTVDRLDPPALEGAAARIEQALQSVRSS</sequence>
<dbReference type="Pfam" id="PF00581">
    <property type="entry name" value="Rhodanese"/>
    <property type="match status" value="1"/>
</dbReference>
<dbReference type="EC" id="2.9.1.-" evidence="3"/>
<dbReference type="PANTHER" id="PTHR30401">
    <property type="entry name" value="TRNA 2-SELENOURIDINE SYNTHASE"/>
    <property type="match status" value="1"/>
</dbReference>
<keyword evidence="3" id="KW-0808">Transferase</keyword>
<dbReference type="PROSITE" id="PS50206">
    <property type="entry name" value="RHODANESE_3"/>
    <property type="match status" value="1"/>
</dbReference>
<dbReference type="GO" id="GO:0043828">
    <property type="term" value="F:tRNA 2-selenouridine synthase activity"/>
    <property type="evidence" value="ECO:0007669"/>
    <property type="project" value="InterPro"/>
</dbReference>
<dbReference type="GO" id="GO:0002098">
    <property type="term" value="P:tRNA wobble uridine modification"/>
    <property type="evidence" value="ECO:0007669"/>
    <property type="project" value="InterPro"/>
</dbReference>
<evidence type="ECO:0000313" key="4">
    <source>
        <dbReference type="Proteomes" id="UP000193570"/>
    </source>
</evidence>
<evidence type="ECO:0000256" key="1">
    <source>
        <dbReference type="ARBA" id="ARBA00023266"/>
    </source>
</evidence>
<organism evidence="3 4">
    <name type="scientific">Roseivivax jejudonensis</name>
    <dbReference type="NCBI Taxonomy" id="1529041"/>
    <lineage>
        <taxon>Bacteria</taxon>
        <taxon>Pseudomonadati</taxon>
        <taxon>Pseudomonadota</taxon>
        <taxon>Alphaproteobacteria</taxon>
        <taxon>Rhodobacterales</taxon>
        <taxon>Roseobacteraceae</taxon>
        <taxon>Roseivivax</taxon>
    </lineage>
</organism>
<dbReference type="GO" id="GO:0004792">
    <property type="term" value="F:thiosulfate-cyanide sulfurtransferase activity"/>
    <property type="evidence" value="ECO:0007669"/>
    <property type="project" value="InterPro"/>
</dbReference>
<name>A0A1X7AA86_9RHOB</name>
<dbReference type="AlphaFoldDB" id="A0A1X7AA86"/>
<keyword evidence="1" id="KW-0711">Selenium</keyword>
<dbReference type="Proteomes" id="UP000193570">
    <property type="component" value="Unassembled WGS sequence"/>
</dbReference>
<dbReference type="SUPFAM" id="SSF52821">
    <property type="entry name" value="Rhodanese/Cell cycle control phosphatase"/>
    <property type="match status" value="1"/>
</dbReference>
<protein>
    <submittedName>
        <fullName evidence="3">tRNA 2-selenouridine synthase</fullName>
        <ecNumber evidence="3">2.9.1.-</ecNumber>
    </submittedName>
</protein>
<proteinExistence type="predicted"/>
<dbReference type="RefSeq" id="WP_085793655.1">
    <property type="nucleotide sequence ID" value="NZ_FWFK01000010.1"/>
</dbReference>
<dbReference type="InterPro" id="IPR001763">
    <property type="entry name" value="Rhodanese-like_dom"/>
</dbReference>
<dbReference type="NCBIfam" id="NF008750">
    <property type="entry name" value="PRK11784.1-2"/>
    <property type="match status" value="1"/>
</dbReference>
<accession>A0A1X7AA86</accession>
<dbReference type="NCBIfam" id="TIGR03167">
    <property type="entry name" value="tRNA_sel_U_synt"/>
    <property type="match status" value="1"/>
</dbReference>
<dbReference type="Gene3D" id="3.40.250.10">
    <property type="entry name" value="Rhodanese-like domain"/>
    <property type="match status" value="1"/>
</dbReference>
<dbReference type="PROSITE" id="PS00380">
    <property type="entry name" value="RHODANESE_1"/>
    <property type="match status" value="1"/>
</dbReference>
<dbReference type="InterPro" id="IPR001307">
    <property type="entry name" value="Thiosulphate_STrfase_CS"/>
</dbReference>
<dbReference type="Pfam" id="PF26341">
    <property type="entry name" value="AAA_SelU"/>
    <property type="match status" value="1"/>
</dbReference>